<protein>
    <submittedName>
        <fullName evidence="1">Uncharacterized protein</fullName>
    </submittedName>
</protein>
<organism evidence="1">
    <name type="scientific">Anguilla anguilla</name>
    <name type="common">European freshwater eel</name>
    <name type="synonym">Muraena anguilla</name>
    <dbReference type="NCBI Taxonomy" id="7936"/>
    <lineage>
        <taxon>Eukaryota</taxon>
        <taxon>Metazoa</taxon>
        <taxon>Chordata</taxon>
        <taxon>Craniata</taxon>
        <taxon>Vertebrata</taxon>
        <taxon>Euteleostomi</taxon>
        <taxon>Actinopterygii</taxon>
        <taxon>Neopterygii</taxon>
        <taxon>Teleostei</taxon>
        <taxon>Anguilliformes</taxon>
        <taxon>Anguillidae</taxon>
        <taxon>Anguilla</taxon>
    </lineage>
</organism>
<proteinExistence type="predicted"/>
<sequence length="54" mass="6097">MYCISYEVTAPLNIITGCTTFSSNNCSQMLPEILYQSVTSLWRNFSLPLQNCLS</sequence>
<accession>A0A0E9RMQ0</accession>
<name>A0A0E9RMQ0_ANGAN</name>
<dbReference type="AlphaFoldDB" id="A0A0E9RMQ0"/>
<dbReference type="EMBL" id="GBXM01078238">
    <property type="protein sequence ID" value="JAH30339.1"/>
    <property type="molecule type" value="Transcribed_RNA"/>
</dbReference>
<reference evidence="1" key="2">
    <citation type="journal article" date="2015" name="Fish Shellfish Immunol.">
        <title>Early steps in the European eel (Anguilla anguilla)-Vibrio vulnificus interaction in the gills: Role of the RtxA13 toxin.</title>
        <authorList>
            <person name="Callol A."/>
            <person name="Pajuelo D."/>
            <person name="Ebbesson L."/>
            <person name="Teles M."/>
            <person name="MacKenzie S."/>
            <person name="Amaro C."/>
        </authorList>
    </citation>
    <scope>NUCLEOTIDE SEQUENCE</scope>
</reference>
<reference evidence="1" key="1">
    <citation type="submission" date="2014-11" db="EMBL/GenBank/DDBJ databases">
        <authorList>
            <person name="Amaro Gonzalez C."/>
        </authorList>
    </citation>
    <scope>NUCLEOTIDE SEQUENCE</scope>
</reference>
<evidence type="ECO:0000313" key="1">
    <source>
        <dbReference type="EMBL" id="JAH30339.1"/>
    </source>
</evidence>